<evidence type="ECO:0000256" key="7">
    <source>
        <dbReference type="ARBA" id="ARBA00023141"/>
    </source>
</evidence>
<organism evidence="10 11">
    <name type="scientific">Runella rosea</name>
    <dbReference type="NCBI Taxonomy" id="2259595"/>
    <lineage>
        <taxon>Bacteria</taxon>
        <taxon>Pseudomonadati</taxon>
        <taxon>Bacteroidota</taxon>
        <taxon>Cytophagia</taxon>
        <taxon>Cytophagales</taxon>
        <taxon>Spirosomataceae</taxon>
        <taxon>Runella</taxon>
    </lineage>
</organism>
<evidence type="ECO:0000313" key="11">
    <source>
        <dbReference type="Proteomes" id="UP000251993"/>
    </source>
</evidence>
<dbReference type="Proteomes" id="UP000251993">
    <property type="component" value="Chromosome"/>
</dbReference>
<evidence type="ECO:0000256" key="5">
    <source>
        <dbReference type="ARBA" id="ARBA00022605"/>
    </source>
</evidence>
<dbReference type="Gene3D" id="3.20.20.70">
    <property type="entry name" value="Aldolase class I"/>
    <property type="match status" value="1"/>
</dbReference>
<dbReference type="RefSeq" id="WP_114066120.1">
    <property type="nucleotide sequence ID" value="NZ_CP030850.1"/>
</dbReference>
<dbReference type="GO" id="GO:0000162">
    <property type="term" value="P:L-tryptophan biosynthetic process"/>
    <property type="evidence" value="ECO:0007669"/>
    <property type="project" value="UniProtKB-UniPathway"/>
</dbReference>
<keyword evidence="8 10" id="KW-0413">Isomerase</keyword>
<gene>
    <name evidence="10" type="ORF">DR864_06110</name>
</gene>
<dbReference type="PANTHER" id="PTHR42894">
    <property type="entry name" value="N-(5'-PHOSPHORIBOSYL)ANTHRANILATE ISOMERASE"/>
    <property type="match status" value="1"/>
</dbReference>
<evidence type="ECO:0000259" key="9">
    <source>
        <dbReference type="Pfam" id="PF00697"/>
    </source>
</evidence>
<comment type="catalytic activity">
    <reaction evidence="1">
        <text>N-(5-phospho-beta-D-ribosyl)anthranilate = 1-(2-carboxyphenylamino)-1-deoxy-D-ribulose 5-phosphate</text>
        <dbReference type="Rhea" id="RHEA:21540"/>
        <dbReference type="ChEBI" id="CHEBI:18277"/>
        <dbReference type="ChEBI" id="CHEBI:58613"/>
        <dbReference type="EC" id="5.3.1.24"/>
    </reaction>
</comment>
<proteinExistence type="predicted"/>
<dbReference type="PANTHER" id="PTHR42894:SF1">
    <property type="entry name" value="N-(5'-PHOSPHORIBOSYL)ANTHRANILATE ISOMERASE"/>
    <property type="match status" value="1"/>
</dbReference>
<dbReference type="GO" id="GO:0004640">
    <property type="term" value="F:phosphoribosylanthranilate isomerase activity"/>
    <property type="evidence" value="ECO:0007669"/>
    <property type="project" value="UniProtKB-EC"/>
</dbReference>
<dbReference type="SUPFAM" id="SSF51366">
    <property type="entry name" value="Ribulose-phoshate binding barrel"/>
    <property type="match status" value="1"/>
</dbReference>
<dbReference type="Pfam" id="PF00697">
    <property type="entry name" value="PRAI"/>
    <property type="match status" value="1"/>
</dbReference>
<evidence type="ECO:0000256" key="3">
    <source>
        <dbReference type="ARBA" id="ARBA00012572"/>
    </source>
</evidence>
<protein>
    <recommendedName>
        <fullName evidence="4">N-(5'-phosphoribosyl)anthranilate isomerase</fullName>
        <ecNumber evidence="3">5.3.1.24</ecNumber>
    </recommendedName>
</protein>
<keyword evidence="11" id="KW-1185">Reference proteome</keyword>
<accession>A0A344TFB3</accession>
<keyword evidence="7" id="KW-0057">Aromatic amino acid biosynthesis</keyword>
<reference evidence="10 11" key="1">
    <citation type="submission" date="2018-07" db="EMBL/GenBank/DDBJ databases">
        <title>Genome sequencing of Runella.</title>
        <authorList>
            <person name="Baek M.-G."/>
            <person name="Yi H."/>
        </authorList>
    </citation>
    <scope>NUCLEOTIDE SEQUENCE [LARGE SCALE GENOMIC DNA]</scope>
    <source>
        <strain evidence="10 11">HYN0085</strain>
    </source>
</reference>
<sequence>MLKTIVKISNVTNLSDARYCAGMGVEMLGFSIDETSDTYVDLKRFQDIRSWVSGVQIVAETDSLEAETLLEKLIQYQPDAIQVSHAELLPWLKSETSKPLILRIEADQDADTIEEIMTNYTAYATYFLLESSSDTALDGDWPSFLNTLSTRFSILLGFGVTVDNADFLLDDVNIAGIVLRGSDEIRPGYKEFGELMDVLEALEEE</sequence>
<dbReference type="OrthoDB" id="941905at2"/>
<feature type="domain" description="N-(5'phosphoribosyl) anthranilate isomerase (PRAI)" evidence="9">
    <location>
        <begin position="7"/>
        <end position="195"/>
    </location>
</feature>
<evidence type="ECO:0000313" key="10">
    <source>
        <dbReference type="EMBL" id="AXE17334.1"/>
    </source>
</evidence>
<evidence type="ECO:0000256" key="4">
    <source>
        <dbReference type="ARBA" id="ARBA00022272"/>
    </source>
</evidence>
<evidence type="ECO:0000256" key="8">
    <source>
        <dbReference type="ARBA" id="ARBA00023235"/>
    </source>
</evidence>
<evidence type="ECO:0000256" key="1">
    <source>
        <dbReference type="ARBA" id="ARBA00001164"/>
    </source>
</evidence>
<dbReference type="EC" id="5.3.1.24" evidence="3"/>
<dbReference type="EMBL" id="CP030850">
    <property type="protein sequence ID" value="AXE17334.1"/>
    <property type="molecule type" value="Genomic_DNA"/>
</dbReference>
<keyword evidence="5" id="KW-0028">Amino-acid biosynthesis</keyword>
<keyword evidence="6" id="KW-0822">Tryptophan biosynthesis</keyword>
<dbReference type="InterPro" id="IPR001240">
    <property type="entry name" value="PRAI_dom"/>
</dbReference>
<dbReference type="InterPro" id="IPR044643">
    <property type="entry name" value="TrpF_fam"/>
</dbReference>
<dbReference type="InterPro" id="IPR011060">
    <property type="entry name" value="RibuloseP-bd_barrel"/>
</dbReference>
<comment type="pathway">
    <text evidence="2">Amino-acid biosynthesis; L-tryptophan biosynthesis; L-tryptophan from chorismate: step 3/5.</text>
</comment>
<evidence type="ECO:0000256" key="2">
    <source>
        <dbReference type="ARBA" id="ARBA00004664"/>
    </source>
</evidence>
<evidence type="ECO:0000256" key="6">
    <source>
        <dbReference type="ARBA" id="ARBA00022822"/>
    </source>
</evidence>
<dbReference type="KEGG" id="run:DR864_06110"/>
<dbReference type="InterPro" id="IPR013785">
    <property type="entry name" value="Aldolase_TIM"/>
</dbReference>
<dbReference type="AlphaFoldDB" id="A0A344TFB3"/>
<dbReference type="UniPathway" id="UPA00035">
    <property type="reaction ID" value="UER00042"/>
</dbReference>
<name>A0A344TFB3_9BACT</name>